<dbReference type="Proteomes" id="UP000449906">
    <property type="component" value="Unassembled WGS sequence"/>
</dbReference>
<evidence type="ECO:0000259" key="2">
    <source>
        <dbReference type="Pfam" id="PF13400"/>
    </source>
</evidence>
<dbReference type="EMBL" id="WBVM01000007">
    <property type="protein sequence ID" value="KAB2807000.1"/>
    <property type="molecule type" value="Genomic_DNA"/>
</dbReference>
<reference evidence="3 4" key="1">
    <citation type="submission" date="2019-09" db="EMBL/GenBank/DDBJ databases">
        <title>Pimelobacter sp. isolated from Paulinella.</title>
        <authorList>
            <person name="Jeong S.E."/>
        </authorList>
    </citation>
    <scope>NUCLEOTIDE SEQUENCE [LARGE SCALE GENOMIC DNA]</scope>
    <source>
        <strain evidence="3 4">Pch-N</strain>
    </source>
</reference>
<dbReference type="Pfam" id="PF13400">
    <property type="entry name" value="Tad"/>
    <property type="match status" value="1"/>
</dbReference>
<protein>
    <submittedName>
        <fullName evidence="3">Flp pilus-assembly TadE/G-like family protein</fullName>
    </submittedName>
</protein>
<feature type="compositionally biased region" description="Low complexity" evidence="1">
    <location>
        <begin position="93"/>
        <end position="114"/>
    </location>
</feature>
<organism evidence="3 4">
    <name type="scientific">Nocardioides simplex</name>
    <name type="common">Arthrobacter simplex</name>
    <dbReference type="NCBI Taxonomy" id="2045"/>
    <lineage>
        <taxon>Bacteria</taxon>
        <taxon>Bacillati</taxon>
        <taxon>Actinomycetota</taxon>
        <taxon>Actinomycetes</taxon>
        <taxon>Propionibacteriales</taxon>
        <taxon>Nocardioidaceae</taxon>
        <taxon>Pimelobacter</taxon>
    </lineage>
</organism>
<sequence>MAGVLLLVGAATGVVGAIVVDHRRAQAAADLAALAAAAHPDPGRDPCTTAARVATANGATLRSCRRDGPDVVVTVVVQGPRWLGQEGDLTASARAGPDPAPAKAPAQVPSQVPP</sequence>
<feature type="domain" description="Putative Flp pilus-assembly TadG-like N-terminal" evidence="2">
    <location>
        <begin position="2"/>
        <end position="38"/>
    </location>
</feature>
<evidence type="ECO:0000313" key="3">
    <source>
        <dbReference type="EMBL" id="KAB2807000.1"/>
    </source>
</evidence>
<evidence type="ECO:0000256" key="1">
    <source>
        <dbReference type="SAM" id="MobiDB-lite"/>
    </source>
</evidence>
<accession>A0A7J5DQZ1</accession>
<dbReference type="NCBIfam" id="TIGR03816">
    <property type="entry name" value="tadE_like_DECH"/>
    <property type="match status" value="1"/>
</dbReference>
<dbReference type="InterPro" id="IPR028087">
    <property type="entry name" value="Tad_N"/>
</dbReference>
<gene>
    <name evidence="3" type="ORF">F9L07_28270</name>
</gene>
<dbReference type="InterPro" id="IPR021202">
    <property type="entry name" value="Rv3654c-like"/>
</dbReference>
<proteinExistence type="predicted"/>
<comment type="caution">
    <text evidence="3">The sequence shown here is derived from an EMBL/GenBank/DDBJ whole genome shotgun (WGS) entry which is preliminary data.</text>
</comment>
<evidence type="ECO:0000313" key="4">
    <source>
        <dbReference type="Proteomes" id="UP000449906"/>
    </source>
</evidence>
<feature type="region of interest" description="Disordered" evidence="1">
    <location>
        <begin position="86"/>
        <end position="114"/>
    </location>
</feature>
<name>A0A7J5DQZ1_NOCSI</name>
<dbReference type="AlphaFoldDB" id="A0A7J5DQZ1"/>